<evidence type="ECO:0000259" key="1">
    <source>
        <dbReference type="SMART" id="SM00148"/>
    </source>
</evidence>
<proteinExistence type="predicted"/>
<dbReference type="PROSITE" id="PS50007">
    <property type="entry name" value="PIPLC_X_DOMAIN"/>
    <property type="match status" value="1"/>
</dbReference>
<dbReference type="SMART" id="SM00148">
    <property type="entry name" value="PLCXc"/>
    <property type="match status" value="1"/>
</dbReference>
<dbReference type="KEGG" id="psco:LY89DRAFT_708673"/>
<dbReference type="InterPro" id="IPR017946">
    <property type="entry name" value="PLC-like_Pdiesterase_TIM-brl"/>
</dbReference>
<sequence>METCKYDGYLSQYSFDINSYHAPRWMTALPSDTSLTNLSIPGTHDSMTAIINGPDYQCQNHPLTTQLEAGIRYFDIRARLHNDELRIYHQDSYTEHTYANVLITLFSFLDSNPGETILMRLKEESTPINSTIDFITSFNYYRLNSTITASGCSQHFYVPPTPGPTVVPTLGSLRGKILILQNFGEDPAEYGIKWESPLVDLEDYWEVPDLADLDEKWVAIQEHLWAADNGTEAGDGKLYLSHLSASVGVLPIEAATGNHNGSVVGMNDRTGKWLKEGNGARTGVVIVDFPGQKLVQEVLKRNGG</sequence>
<dbReference type="GO" id="GO:0008081">
    <property type="term" value="F:phosphoric diester hydrolase activity"/>
    <property type="evidence" value="ECO:0007669"/>
    <property type="project" value="InterPro"/>
</dbReference>
<dbReference type="PANTHER" id="PTHR13593:SF113">
    <property type="entry name" value="SI:DKEY-266F7.9"/>
    <property type="match status" value="1"/>
</dbReference>
<dbReference type="InterPro" id="IPR000909">
    <property type="entry name" value="PLipase_C_PInositol-sp_X_dom"/>
</dbReference>
<dbReference type="CDD" id="cd08586">
    <property type="entry name" value="PI-PLCc_BcPLC_like"/>
    <property type="match status" value="1"/>
</dbReference>
<dbReference type="EMBL" id="KQ947420">
    <property type="protein sequence ID" value="KUJ14250.1"/>
    <property type="molecule type" value="Genomic_DNA"/>
</dbReference>
<dbReference type="InterPro" id="IPR051057">
    <property type="entry name" value="PI-PLC_domain"/>
</dbReference>
<dbReference type="SUPFAM" id="SSF51695">
    <property type="entry name" value="PLC-like phosphodiesterases"/>
    <property type="match status" value="1"/>
</dbReference>
<keyword evidence="3" id="KW-1185">Reference proteome</keyword>
<dbReference type="RefSeq" id="XP_018068605.1">
    <property type="nucleotide sequence ID" value="XM_018217698.1"/>
</dbReference>
<organism evidence="2 3">
    <name type="scientific">Mollisia scopiformis</name>
    <name type="common">Conifer needle endophyte fungus</name>
    <name type="synonym">Phialocephala scopiformis</name>
    <dbReference type="NCBI Taxonomy" id="149040"/>
    <lineage>
        <taxon>Eukaryota</taxon>
        <taxon>Fungi</taxon>
        <taxon>Dikarya</taxon>
        <taxon>Ascomycota</taxon>
        <taxon>Pezizomycotina</taxon>
        <taxon>Leotiomycetes</taxon>
        <taxon>Helotiales</taxon>
        <taxon>Mollisiaceae</taxon>
        <taxon>Mollisia</taxon>
    </lineage>
</organism>
<accession>A0A194X219</accession>
<dbReference type="GO" id="GO:0006629">
    <property type="term" value="P:lipid metabolic process"/>
    <property type="evidence" value="ECO:0007669"/>
    <property type="project" value="InterPro"/>
</dbReference>
<dbReference type="GeneID" id="28827424"/>
<dbReference type="AlphaFoldDB" id="A0A194X219"/>
<dbReference type="STRING" id="149040.A0A194X219"/>
<dbReference type="InParanoid" id="A0A194X219"/>
<evidence type="ECO:0000313" key="3">
    <source>
        <dbReference type="Proteomes" id="UP000070700"/>
    </source>
</evidence>
<protein>
    <submittedName>
        <fullName evidence="2">Phosphatidylinositol-specific phospholipase C</fullName>
    </submittedName>
</protein>
<dbReference type="OrthoDB" id="1046782at2759"/>
<dbReference type="Gene3D" id="3.20.20.190">
    <property type="entry name" value="Phosphatidylinositol (PI) phosphodiesterase"/>
    <property type="match status" value="1"/>
</dbReference>
<gene>
    <name evidence="2" type="ORF">LY89DRAFT_708673</name>
</gene>
<dbReference type="Pfam" id="PF00388">
    <property type="entry name" value="PI-PLC-X"/>
    <property type="match status" value="1"/>
</dbReference>
<feature type="domain" description="Phosphatidylinositol-specific phospholipase C X" evidence="1">
    <location>
        <begin position="31"/>
        <end position="182"/>
    </location>
</feature>
<dbReference type="Proteomes" id="UP000070700">
    <property type="component" value="Unassembled WGS sequence"/>
</dbReference>
<reference evidence="2 3" key="1">
    <citation type="submission" date="2015-10" db="EMBL/GenBank/DDBJ databases">
        <title>Full genome of DAOMC 229536 Phialocephala scopiformis, a fungal endophyte of spruce producing the potent anti-insectan compound rugulosin.</title>
        <authorList>
            <consortium name="DOE Joint Genome Institute"/>
            <person name="Walker A.K."/>
            <person name="Frasz S.L."/>
            <person name="Seifert K.A."/>
            <person name="Miller J.D."/>
            <person name="Mondo S.J."/>
            <person name="Labutti K."/>
            <person name="Lipzen A."/>
            <person name="Dockter R."/>
            <person name="Kennedy M."/>
            <person name="Grigoriev I.V."/>
            <person name="Spatafora J.W."/>
        </authorList>
    </citation>
    <scope>NUCLEOTIDE SEQUENCE [LARGE SCALE GENOMIC DNA]</scope>
    <source>
        <strain evidence="2 3">CBS 120377</strain>
    </source>
</reference>
<dbReference type="PANTHER" id="PTHR13593">
    <property type="match status" value="1"/>
</dbReference>
<evidence type="ECO:0000313" key="2">
    <source>
        <dbReference type="EMBL" id="KUJ14250.1"/>
    </source>
</evidence>
<name>A0A194X219_MOLSC</name>